<dbReference type="GO" id="GO:0016787">
    <property type="term" value="F:hydrolase activity"/>
    <property type="evidence" value="ECO:0007669"/>
    <property type="project" value="UniProtKB-KW"/>
</dbReference>
<accession>A0A3S7GW99</accession>
<dbReference type="SUPFAM" id="SSF53474">
    <property type="entry name" value="alpha/beta-Hydrolases"/>
    <property type="match status" value="1"/>
</dbReference>
<evidence type="ECO:0000313" key="6">
    <source>
        <dbReference type="Proteomes" id="UP000665944"/>
    </source>
</evidence>
<dbReference type="Gene3D" id="3.40.50.1820">
    <property type="entry name" value="alpha/beta hydrolase"/>
    <property type="match status" value="1"/>
</dbReference>
<evidence type="ECO:0000313" key="3">
    <source>
        <dbReference type="EMBL" id="MCM5672790.1"/>
    </source>
</evidence>
<reference evidence="2" key="1">
    <citation type="submission" date="2016-02" db="EMBL/GenBank/DDBJ databases">
        <title>Genomic sequence of a clinical Staphylococcus hominis isolate.</title>
        <authorList>
            <person name="McClure J.M."/>
            <person name="Zhang K."/>
        </authorList>
    </citation>
    <scope>NUCLEOTIDE SEQUENCE</scope>
    <source>
        <strain evidence="2">C34847</strain>
    </source>
</reference>
<evidence type="ECO:0000313" key="4">
    <source>
        <dbReference type="EMBL" id="QKQ28678.1"/>
    </source>
</evidence>
<dbReference type="InterPro" id="IPR000073">
    <property type="entry name" value="AB_hydrolase_1"/>
</dbReference>
<dbReference type="Proteomes" id="UP000665944">
    <property type="component" value="Unassembled WGS sequence"/>
</dbReference>
<proteinExistence type="predicted"/>
<protein>
    <submittedName>
        <fullName evidence="3">Alpha/beta hydrolase</fullName>
    </submittedName>
    <submittedName>
        <fullName evidence="2">Esterase</fullName>
    </submittedName>
</protein>
<reference evidence="4 5" key="2">
    <citation type="submission" date="2019-09" db="EMBL/GenBank/DDBJ databases">
        <title>FDA dAtabase for Regulatory Grade micrObial Sequences (FDA-ARGOS): Supporting development and validation of Infectious Disease Dx tests.</title>
        <authorList>
            <person name="Sciortino C."/>
            <person name="Tallon L."/>
            <person name="Sadzewicz L."/>
            <person name="Vavikolanu K."/>
            <person name="Mehta A."/>
            <person name="Aluvathingal J."/>
            <person name="Nadendla S."/>
            <person name="Nandy P."/>
            <person name="Geyer C."/>
            <person name="Yan Y."/>
            <person name="Sichtig H."/>
        </authorList>
    </citation>
    <scope>NUCLEOTIDE SEQUENCE [LARGE SCALE GENOMIC DNA]</scope>
    <source>
        <strain evidence="4 5">FDAARGOS_661</strain>
    </source>
</reference>
<gene>
    <name evidence="2" type="ORF">AZE34_07175</name>
    <name evidence="4" type="ORF">FOB69_03230</name>
    <name evidence="3" type="ORF">J7T32_008555</name>
</gene>
<dbReference type="EMBL" id="CP054550">
    <property type="protein sequence ID" value="QKQ28678.1"/>
    <property type="molecule type" value="Genomic_DNA"/>
</dbReference>
<keyword evidence="3" id="KW-0378">Hydrolase</keyword>
<dbReference type="AlphaFoldDB" id="A0A3S7GW99"/>
<dbReference type="PANTHER" id="PTHR12277">
    <property type="entry name" value="ALPHA/BETA HYDROLASE DOMAIN-CONTAINING PROTEIN"/>
    <property type="match status" value="1"/>
</dbReference>
<organism evidence="2">
    <name type="scientific">Staphylococcus hominis</name>
    <dbReference type="NCBI Taxonomy" id="1290"/>
    <lineage>
        <taxon>Bacteria</taxon>
        <taxon>Bacillati</taxon>
        <taxon>Bacillota</taxon>
        <taxon>Bacilli</taxon>
        <taxon>Bacillales</taxon>
        <taxon>Staphylococcaceae</taxon>
        <taxon>Staphylococcus</taxon>
    </lineage>
</organism>
<dbReference type="InterPro" id="IPR029058">
    <property type="entry name" value="AB_hydrolase_fold"/>
</dbReference>
<reference evidence="3 6" key="3">
    <citation type="submission" date="2022-06" db="EMBL/GenBank/DDBJ databases">
        <title>Staphylococcus hominis ShoR14 genome sequence.</title>
        <authorList>
            <person name="Yeo C.C."/>
            <person name="Chew C.H."/>
            <person name="Che Hamzah A.M."/>
            <person name="Al-Trad E.I."/>
        </authorList>
    </citation>
    <scope>NUCLEOTIDE SEQUENCE [LARGE SCALE GENOMIC DNA]</scope>
    <source>
        <strain evidence="3 6">ShoR14</strain>
    </source>
</reference>
<name>A0A3S7GW99_STAHO</name>
<dbReference type="Proteomes" id="UP000509636">
    <property type="component" value="Chromosome"/>
</dbReference>
<keyword evidence="6" id="KW-1185">Reference proteome</keyword>
<dbReference type="PANTHER" id="PTHR12277:SF81">
    <property type="entry name" value="PROTEIN ABHD13"/>
    <property type="match status" value="1"/>
</dbReference>
<dbReference type="RefSeq" id="WP_017175029.1">
    <property type="nucleotide sequence ID" value="NZ_CP014567.1"/>
</dbReference>
<sequence>MIEQNFKSQRYELKQFKGEHIEVAFAGNMNADKTIVFIHGAMMTYRIMLLFEPYFRENNLIFVNCPSRGESSNIVREQHTLDDYSERINDVLSQVIETYGIKNLIIIGYSMGGMIGTRLLKFNTLPISHLVYLNSAARITPNQSMLSRLFTSNSKRDHFKDEMIACKNLPQYILKKSFHNKNNSIRNLFSYIAPIKTIITDIIYSTNADYLPDIEEIEQFPKLLFISGEDDEIIPYTDSQETMKMYKKYGGEVNEVVYSGIGHIDFPAVLDNLPNGTIGIIDHIKQWIQEE</sequence>
<evidence type="ECO:0000313" key="5">
    <source>
        <dbReference type="Proteomes" id="UP000509636"/>
    </source>
</evidence>
<dbReference type="EMBL" id="CP014567">
    <property type="protein sequence ID" value="AVI06548.1"/>
    <property type="molecule type" value="Genomic_DNA"/>
</dbReference>
<feature type="domain" description="AB hydrolase-1" evidence="1">
    <location>
        <begin position="35"/>
        <end position="263"/>
    </location>
</feature>
<dbReference type="EMBL" id="JAGHKT020000012">
    <property type="protein sequence ID" value="MCM5672790.1"/>
    <property type="molecule type" value="Genomic_DNA"/>
</dbReference>
<dbReference type="Pfam" id="PF12697">
    <property type="entry name" value="Abhydrolase_6"/>
    <property type="match status" value="1"/>
</dbReference>
<evidence type="ECO:0000313" key="2">
    <source>
        <dbReference type="EMBL" id="AVI06548.1"/>
    </source>
</evidence>
<evidence type="ECO:0000259" key="1">
    <source>
        <dbReference type="Pfam" id="PF12697"/>
    </source>
</evidence>